<organism evidence="1">
    <name type="scientific">Mycobacterium xenopi 4042</name>
    <dbReference type="NCBI Taxonomy" id="1299334"/>
    <lineage>
        <taxon>Bacteria</taxon>
        <taxon>Bacillati</taxon>
        <taxon>Actinomycetota</taxon>
        <taxon>Actinomycetes</taxon>
        <taxon>Mycobacteriales</taxon>
        <taxon>Mycobacteriaceae</taxon>
        <taxon>Mycobacterium</taxon>
    </lineage>
</organism>
<evidence type="ECO:0000313" key="1">
    <source>
        <dbReference type="EMBL" id="EUA75352.1"/>
    </source>
</evidence>
<reference evidence="1" key="1">
    <citation type="submission" date="2014-01" db="EMBL/GenBank/DDBJ databases">
        <authorList>
            <person name="Brown-Elliot B."/>
            <person name="Wallace R."/>
            <person name="Lenaerts A."/>
            <person name="Ordway D."/>
            <person name="DeGroote M.A."/>
            <person name="Parker T."/>
            <person name="Sizemore C."/>
            <person name="Tallon L.J."/>
            <person name="Sadzewicz L.K."/>
            <person name="Sengamalay N."/>
            <person name="Fraser C.M."/>
            <person name="Hine E."/>
            <person name="Shefchek K.A."/>
            <person name="Das S.P."/>
            <person name="Tettelin H."/>
        </authorList>
    </citation>
    <scope>NUCLEOTIDE SEQUENCE [LARGE SCALE GENOMIC DNA]</scope>
    <source>
        <strain evidence="1">4042</strain>
    </source>
</reference>
<gene>
    <name evidence="1" type="ORF">I553_3245</name>
</gene>
<accession>X8E399</accession>
<proteinExistence type="predicted"/>
<dbReference type="AlphaFoldDB" id="X8E399"/>
<protein>
    <submittedName>
        <fullName evidence="1">Uncharacterized protein</fullName>
    </submittedName>
</protein>
<comment type="caution">
    <text evidence="1">The sequence shown here is derived from an EMBL/GenBank/DDBJ whole genome shotgun (WGS) entry which is preliminary data.</text>
</comment>
<sequence length="41" mass="4162">MRPDIALAASWAPPGYNLVVGASYAHSCPSSACSASSRLPV</sequence>
<dbReference type="EMBL" id="JAOB01000010">
    <property type="protein sequence ID" value="EUA75352.1"/>
    <property type="molecule type" value="Genomic_DNA"/>
</dbReference>
<name>X8E399_MYCXE</name>